<comment type="caution">
    <text evidence="2">The sequence shown here is derived from an EMBL/GenBank/DDBJ whole genome shotgun (WGS) entry which is preliminary data.</text>
</comment>
<feature type="coiled-coil region" evidence="1">
    <location>
        <begin position="132"/>
        <end position="159"/>
    </location>
</feature>
<name>A0AAD7SJF4_9TELE</name>
<sequence length="262" mass="28864">MTGQRDNQTSKWADRLWFVQYAKNRRFHSGKGKSPMTVGLEGLQLSKEITCDVTTEEQLMEVCVQSDLGGFDVEVREQAVDGPCLTCVSCQQAASGVHKCAICGQVSHTIQPCSIAMGDEEGYRAPVMCCHCQTVQNRREQQRAARRKQEDQAQKMKELSAKRIKGAEVGQCARVPVPELDRGKTDPCNVLAVMLEVTEDGCYRLGTKNGVLKQMYAQNQFDPCVESFLSIAEVLPAVALTSAIVREEVCSVIANAMEALLL</sequence>
<dbReference type="AlphaFoldDB" id="A0AAD7SJF4"/>
<gene>
    <name evidence="2" type="ORF">AAFF_G00349540</name>
</gene>
<reference evidence="2" key="1">
    <citation type="journal article" date="2023" name="Science">
        <title>Genome structures resolve the early diversification of teleost fishes.</title>
        <authorList>
            <person name="Parey E."/>
            <person name="Louis A."/>
            <person name="Montfort J."/>
            <person name="Bouchez O."/>
            <person name="Roques C."/>
            <person name="Iampietro C."/>
            <person name="Lluch J."/>
            <person name="Castinel A."/>
            <person name="Donnadieu C."/>
            <person name="Desvignes T."/>
            <person name="Floi Bucao C."/>
            <person name="Jouanno E."/>
            <person name="Wen M."/>
            <person name="Mejri S."/>
            <person name="Dirks R."/>
            <person name="Jansen H."/>
            <person name="Henkel C."/>
            <person name="Chen W.J."/>
            <person name="Zahm M."/>
            <person name="Cabau C."/>
            <person name="Klopp C."/>
            <person name="Thompson A.W."/>
            <person name="Robinson-Rechavi M."/>
            <person name="Braasch I."/>
            <person name="Lecointre G."/>
            <person name="Bobe J."/>
            <person name="Postlethwait J.H."/>
            <person name="Berthelot C."/>
            <person name="Roest Crollius H."/>
            <person name="Guiguen Y."/>
        </authorList>
    </citation>
    <scope>NUCLEOTIDE SEQUENCE</scope>
    <source>
        <strain evidence="2">NC1722</strain>
    </source>
</reference>
<evidence type="ECO:0000256" key="1">
    <source>
        <dbReference type="SAM" id="Coils"/>
    </source>
</evidence>
<accession>A0AAD7SJF4</accession>
<keyword evidence="1" id="KW-0175">Coiled coil</keyword>
<evidence type="ECO:0000313" key="3">
    <source>
        <dbReference type="Proteomes" id="UP001221898"/>
    </source>
</evidence>
<evidence type="ECO:0000313" key="2">
    <source>
        <dbReference type="EMBL" id="KAJ8403628.1"/>
    </source>
</evidence>
<dbReference type="Proteomes" id="UP001221898">
    <property type="component" value="Unassembled WGS sequence"/>
</dbReference>
<organism evidence="2 3">
    <name type="scientific">Aldrovandia affinis</name>
    <dbReference type="NCBI Taxonomy" id="143900"/>
    <lineage>
        <taxon>Eukaryota</taxon>
        <taxon>Metazoa</taxon>
        <taxon>Chordata</taxon>
        <taxon>Craniata</taxon>
        <taxon>Vertebrata</taxon>
        <taxon>Euteleostomi</taxon>
        <taxon>Actinopterygii</taxon>
        <taxon>Neopterygii</taxon>
        <taxon>Teleostei</taxon>
        <taxon>Notacanthiformes</taxon>
        <taxon>Halosauridae</taxon>
        <taxon>Aldrovandia</taxon>
    </lineage>
</organism>
<dbReference type="EMBL" id="JAINUG010000057">
    <property type="protein sequence ID" value="KAJ8403628.1"/>
    <property type="molecule type" value="Genomic_DNA"/>
</dbReference>
<keyword evidence="3" id="KW-1185">Reference proteome</keyword>
<protein>
    <submittedName>
        <fullName evidence="2">Uncharacterized protein</fullName>
    </submittedName>
</protein>
<proteinExistence type="predicted"/>